<accession>A0A0D2FJL4</accession>
<evidence type="ECO:0008006" key="3">
    <source>
        <dbReference type="Google" id="ProtNLM"/>
    </source>
</evidence>
<keyword evidence="2" id="KW-1185">Reference proteome</keyword>
<sequence length="95" mass="9226">MPINTSSSDEGATGAAKFVTSTVGNTLGGITRTVGGVTGALGRGIGDTITGATGSAGKPVGDGLSNTLTGVENATKKVARGVEDAGEWKSGAKRF</sequence>
<organism evidence="1 2">
    <name type="scientific">Phialophora macrospora</name>
    <dbReference type="NCBI Taxonomy" id="1851006"/>
    <lineage>
        <taxon>Eukaryota</taxon>
        <taxon>Fungi</taxon>
        <taxon>Dikarya</taxon>
        <taxon>Ascomycota</taxon>
        <taxon>Pezizomycotina</taxon>
        <taxon>Eurotiomycetes</taxon>
        <taxon>Chaetothyriomycetidae</taxon>
        <taxon>Chaetothyriales</taxon>
        <taxon>Herpotrichiellaceae</taxon>
        <taxon>Phialophora</taxon>
    </lineage>
</organism>
<dbReference type="STRING" id="5601.A0A0D2FJL4"/>
<dbReference type="AlphaFoldDB" id="A0A0D2FJL4"/>
<dbReference type="PANTHER" id="PTHR40636:SF1">
    <property type="entry name" value="CSBD-LIKE DOMAIN-CONTAINING PROTEIN"/>
    <property type="match status" value="1"/>
</dbReference>
<reference evidence="1 2" key="1">
    <citation type="submission" date="2015-01" db="EMBL/GenBank/DDBJ databases">
        <title>The Genome Sequence of Capronia semiimmersa CBS27337.</title>
        <authorList>
            <consortium name="The Broad Institute Genomics Platform"/>
            <person name="Cuomo C."/>
            <person name="de Hoog S."/>
            <person name="Gorbushina A."/>
            <person name="Stielow B."/>
            <person name="Teixiera M."/>
            <person name="Abouelleil A."/>
            <person name="Chapman S.B."/>
            <person name="Priest M."/>
            <person name="Young S.K."/>
            <person name="Wortman J."/>
            <person name="Nusbaum C."/>
            <person name="Birren B."/>
        </authorList>
    </citation>
    <scope>NUCLEOTIDE SEQUENCE [LARGE SCALE GENOMIC DNA]</scope>
    <source>
        <strain evidence="1 2">CBS 27337</strain>
    </source>
</reference>
<name>A0A0D2FJL4_9EURO</name>
<evidence type="ECO:0000313" key="1">
    <source>
        <dbReference type="EMBL" id="KIW66935.1"/>
    </source>
</evidence>
<gene>
    <name evidence="1" type="ORF">PV04_06217</name>
</gene>
<dbReference type="PANTHER" id="PTHR40636">
    <property type="entry name" value="CSBD-LIKE DOMAIN-CONTAINING PROTEIN"/>
    <property type="match status" value="1"/>
</dbReference>
<dbReference type="EMBL" id="KN846959">
    <property type="protein sequence ID" value="KIW66935.1"/>
    <property type="molecule type" value="Genomic_DNA"/>
</dbReference>
<protein>
    <recommendedName>
        <fullName evidence="3">CsbD-like domain-containing protein</fullName>
    </recommendedName>
</protein>
<dbReference type="HOGENOM" id="CLU_167691_0_0_1"/>
<proteinExistence type="predicted"/>
<evidence type="ECO:0000313" key="2">
    <source>
        <dbReference type="Proteomes" id="UP000054266"/>
    </source>
</evidence>
<dbReference type="Proteomes" id="UP000054266">
    <property type="component" value="Unassembled WGS sequence"/>
</dbReference>